<evidence type="ECO:0000313" key="2">
    <source>
        <dbReference type="EMBL" id="OCL10768.1"/>
    </source>
</evidence>
<feature type="region of interest" description="Disordered" evidence="1">
    <location>
        <begin position="1"/>
        <end position="39"/>
    </location>
</feature>
<evidence type="ECO:0000256" key="1">
    <source>
        <dbReference type="SAM" id="MobiDB-lite"/>
    </source>
</evidence>
<accession>A0A8E2F6C4</accession>
<dbReference type="Pfam" id="PF11312">
    <property type="entry name" value="Methyltransf_34"/>
    <property type="match status" value="1"/>
</dbReference>
<protein>
    <submittedName>
        <fullName evidence="2">Uncharacterized protein</fullName>
    </submittedName>
</protein>
<dbReference type="InterPro" id="IPR021463">
    <property type="entry name" value="Methyltransf_34"/>
</dbReference>
<dbReference type="AlphaFoldDB" id="A0A8E2F6C4"/>
<organism evidence="2 3">
    <name type="scientific">Glonium stellatum</name>
    <dbReference type="NCBI Taxonomy" id="574774"/>
    <lineage>
        <taxon>Eukaryota</taxon>
        <taxon>Fungi</taxon>
        <taxon>Dikarya</taxon>
        <taxon>Ascomycota</taxon>
        <taxon>Pezizomycotina</taxon>
        <taxon>Dothideomycetes</taxon>
        <taxon>Pleosporomycetidae</taxon>
        <taxon>Gloniales</taxon>
        <taxon>Gloniaceae</taxon>
        <taxon>Glonium</taxon>
    </lineage>
</organism>
<dbReference type="OrthoDB" id="6419443at2759"/>
<dbReference type="Proteomes" id="UP000250140">
    <property type="component" value="Unassembled WGS sequence"/>
</dbReference>
<name>A0A8E2F6C4_9PEZI</name>
<gene>
    <name evidence="2" type="ORF">AOQ84DRAFT_353366</name>
</gene>
<keyword evidence="3" id="KW-1185">Reference proteome</keyword>
<sequence length="280" mass="31238">MVPPKVSTRSKSTPNNKRKTKKSEHSTKESSNNQGGINETSASSAVIPLELHQSLLNIFKTSFTERLNSNFTILLQEIKQHLYNRDFLKAFGQHDYLETYAARWSPSRALGYLEIFNHVSDYIFMTEKQPSEKDSLHRIVCLGGGAGAEIVALAGFLNLFHREVDEGGESLQLKANSKITKHSERRFEVVAVDIADWIPVVESLQTSITTAPPLSKYAPAAVKDANAPLAMPNSFHVTFRQHDILSVDFSELSSLLRDANLVTLMFTLLLTAWSITSSCR</sequence>
<reference evidence="2 3" key="1">
    <citation type="journal article" date="2016" name="Nat. Commun.">
        <title>Ectomycorrhizal ecology is imprinted in the genome of the dominant symbiotic fungus Cenococcum geophilum.</title>
        <authorList>
            <consortium name="DOE Joint Genome Institute"/>
            <person name="Peter M."/>
            <person name="Kohler A."/>
            <person name="Ohm R.A."/>
            <person name="Kuo A."/>
            <person name="Krutzmann J."/>
            <person name="Morin E."/>
            <person name="Arend M."/>
            <person name="Barry K.W."/>
            <person name="Binder M."/>
            <person name="Choi C."/>
            <person name="Clum A."/>
            <person name="Copeland A."/>
            <person name="Grisel N."/>
            <person name="Haridas S."/>
            <person name="Kipfer T."/>
            <person name="LaButti K."/>
            <person name="Lindquist E."/>
            <person name="Lipzen A."/>
            <person name="Maire R."/>
            <person name="Meier B."/>
            <person name="Mihaltcheva S."/>
            <person name="Molinier V."/>
            <person name="Murat C."/>
            <person name="Poggeler S."/>
            <person name="Quandt C.A."/>
            <person name="Sperisen C."/>
            <person name="Tritt A."/>
            <person name="Tisserant E."/>
            <person name="Crous P.W."/>
            <person name="Henrissat B."/>
            <person name="Nehls U."/>
            <person name="Egli S."/>
            <person name="Spatafora J.W."/>
            <person name="Grigoriev I.V."/>
            <person name="Martin F.M."/>
        </authorList>
    </citation>
    <scope>NUCLEOTIDE SEQUENCE [LARGE SCALE GENOMIC DNA]</scope>
    <source>
        <strain evidence="2 3">CBS 207.34</strain>
    </source>
</reference>
<evidence type="ECO:0000313" key="3">
    <source>
        <dbReference type="Proteomes" id="UP000250140"/>
    </source>
</evidence>
<dbReference type="EMBL" id="KV749169">
    <property type="protein sequence ID" value="OCL10768.1"/>
    <property type="molecule type" value="Genomic_DNA"/>
</dbReference>
<proteinExistence type="predicted"/>